<evidence type="ECO:0000259" key="3">
    <source>
        <dbReference type="Pfam" id="PF03478"/>
    </source>
</evidence>
<accession>A0AAU9MF20</accession>
<gene>
    <name evidence="4" type="ORF">LVIROSA_LOCUS11330</name>
</gene>
<keyword evidence="5" id="KW-1185">Reference proteome</keyword>
<keyword evidence="1" id="KW-0812">Transmembrane</keyword>
<evidence type="ECO:0008006" key="6">
    <source>
        <dbReference type="Google" id="ProtNLM"/>
    </source>
</evidence>
<name>A0AAU9MF20_9ASTR</name>
<evidence type="ECO:0000313" key="5">
    <source>
        <dbReference type="Proteomes" id="UP001157418"/>
    </source>
</evidence>
<evidence type="ECO:0000313" key="4">
    <source>
        <dbReference type="EMBL" id="CAH1424091.1"/>
    </source>
</evidence>
<organism evidence="4 5">
    <name type="scientific">Lactuca virosa</name>
    <dbReference type="NCBI Taxonomy" id="75947"/>
    <lineage>
        <taxon>Eukaryota</taxon>
        <taxon>Viridiplantae</taxon>
        <taxon>Streptophyta</taxon>
        <taxon>Embryophyta</taxon>
        <taxon>Tracheophyta</taxon>
        <taxon>Spermatophyta</taxon>
        <taxon>Magnoliopsida</taxon>
        <taxon>eudicotyledons</taxon>
        <taxon>Gunneridae</taxon>
        <taxon>Pentapetalae</taxon>
        <taxon>asterids</taxon>
        <taxon>campanulids</taxon>
        <taxon>Asterales</taxon>
        <taxon>Asteraceae</taxon>
        <taxon>Cichorioideae</taxon>
        <taxon>Cichorieae</taxon>
        <taxon>Lactucinae</taxon>
        <taxon>Lactuca</taxon>
    </lineage>
</organism>
<dbReference type="InterPro" id="IPR001810">
    <property type="entry name" value="F-box_dom"/>
</dbReference>
<keyword evidence="1" id="KW-0472">Membrane</keyword>
<feature type="domain" description="F-box" evidence="2">
    <location>
        <begin position="27"/>
        <end position="67"/>
    </location>
</feature>
<protein>
    <recommendedName>
        <fullName evidence="6">F-box domain-containing protein</fullName>
    </recommendedName>
</protein>
<dbReference type="InterPro" id="IPR036047">
    <property type="entry name" value="F-box-like_dom_sf"/>
</dbReference>
<comment type="caution">
    <text evidence="4">The sequence shown here is derived from an EMBL/GenBank/DDBJ whole genome shotgun (WGS) entry which is preliminary data.</text>
</comment>
<proteinExistence type="predicted"/>
<dbReference type="PANTHER" id="PTHR45463:SF8">
    <property type="entry name" value="OS09G0392200 PROTEIN"/>
    <property type="match status" value="1"/>
</dbReference>
<sequence>MITINKNRGESSRTKLKTFDNCGEARWSNLNDDVLFLVMMQLGLIDFLAFSGVCKTWRLLAHTNRNKFMASRPPMFLHISPSGNREEYYCCLSDFKFRKFKTILPHYFGRFCVGLTCGYLILFGKETHDFWLVNPITRYQFYFPAVHFLGSIRDLTVIRAILVFSPTISGWVLVVSHRFADTIWFSVVGTRAWNHVSSTFPIIDLHAFKGKIYTLHTNCCLFQLRLIPEPKWTLLKIKDVLKTYGLHLEFLTSGENLYVTNRLSKCLYKLQELDFGEMKWVLQEKAAMGDYVIFLSFLKHGALIKPEPGSQWSKFKRHADFVDTSDKGQKPRFFIAATWYFPHDCLTVNHIYE</sequence>
<dbReference type="Pfam" id="PF03478">
    <property type="entry name" value="Beta-prop_KIB1-4"/>
    <property type="match status" value="1"/>
</dbReference>
<dbReference type="Gene3D" id="1.20.1280.50">
    <property type="match status" value="1"/>
</dbReference>
<keyword evidence="1" id="KW-1133">Transmembrane helix</keyword>
<dbReference type="Proteomes" id="UP001157418">
    <property type="component" value="Unassembled WGS sequence"/>
</dbReference>
<feature type="domain" description="KIB1-4 beta-propeller" evidence="3">
    <location>
        <begin position="101"/>
        <end position="296"/>
    </location>
</feature>
<feature type="transmembrane region" description="Helical" evidence="1">
    <location>
        <begin position="107"/>
        <end position="124"/>
    </location>
</feature>
<evidence type="ECO:0000259" key="2">
    <source>
        <dbReference type="Pfam" id="PF00646"/>
    </source>
</evidence>
<dbReference type="EMBL" id="CAKMRJ010001319">
    <property type="protein sequence ID" value="CAH1424091.1"/>
    <property type="molecule type" value="Genomic_DNA"/>
</dbReference>
<dbReference type="PANTHER" id="PTHR45463">
    <property type="entry name" value="OS09G0392200 PROTEIN"/>
    <property type="match status" value="1"/>
</dbReference>
<feature type="transmembrane region" description="Helical" evidence="1">
    <location>
        <begin position="157"/>
        <end position="175"/>
    </location>
</feature>
<dbReference type="InterPro" id="IPR005174">
    <property type="entry name" value="KIB1-4_b-propeller"/>
</dbReference>
<reference evidence="4 5" key="1">
    <citation type="submission" date="2022-01" db="EMBL/GenBank/DDBJ databases">
        <authorList>
            <person name="Xiong W."/>
            <person name="Schranz E."/>
        </authorList>
    </citation>
    <scope>NUCLEOTIDE SEQUENCE [LARGE SCALE GENOMIC DNA]</scope>
</reference>
<evidence type="ECO:0000256" key="1">
    <source>
        <dbReference type="SAM" id="Phobius"/>
    </source>
</evidence>
<dbReference type="AlphaFoldDB" id="A0AAU9MF20"/>
<dbReference type="SUPFAM" id="SSF81383">
    <property type="entry name" value="F-box domain"/>
    <property type="match status" value="1"/>
</dbReference>
<dbReference type="Pfam" id="PF00646">
    <property type="entry name" value="F-box"/>
    <property type="match status" value="1"/>
</dbReference>